<dbReference type="InterPro" id="IPR036397">
    <property type="entry name" value="RNaseH_sf"/>
</dbReference>
<organism evidence="3 4">
    <name type="scientific">Acidipropionibacterium acidipropionici (strain ATCC 4875 / DSM 20272 / JCM 6432 / NBRC 12425 / NCIMB 8070 / 4)</name>
    <name type="common">Propionibacterium acidipropionici</name>
    <dbReference type="NCBI Taxonomy" id="1171373"/>
    <lineage>
        <taxon>Bacteria</taxon>
        <taxon>Bacillati</taxon>
        <taxon>Actinomycetota</taxon>
        <taxon>Actinomycetes</taxon>
        <taxon>Propionibacteriales</taxon>
        <taxon>Propionibacteriaceae</taxon>
        <taxon>Acidipropionibacterium</taxon>
    </lineage>
</organism>
<dbReference type="PANTHER" id="PTHR46889:SF5">
    <property type="entry name" value="INTEGRASE PROTEIN"/>
    <property type="match status" value="1"/>
</dbReference>
<sequence length="251" mass="28392">MRRRELSVKVRYYFNDSDGTYGYRRITAELARAGERVHPDTVRAIMRAEGLIAAQPHTKVRTTIPADDVAGRPDLVGRDFTAAAPGSTWVGDITYIPTLEGFSYLATVLDCCTKKAVGYAVADHMRTELICEALDMAVRNCPPVRGATIFHSDRGSQYMSREFSDLLESYGVLASVGRTGVCWDNAWAESFNATLKNERVHRVIYRTHDEAIRDAVSWIELRYNQKRLHSSLGYRTRNEVEAEYRESRMAA</sequence>
<dbReference type="EMBL" id="CP003493">
    <property type="protein sequence ID" value="AFV90070.1"/>
    <property type="molecule type" value="Genomic_DNA"/>
</dbReference>
<dbReference type="PANTHER" id="PTHR46889">
    <property type="entry name" value="TRANSPOSASE INSF FOR INSERTION SEQUENCE IS3B-RELATED"/>
    <property type="match status" value="1"/>
</dbReference>
<dbReference type="InterPro" id="IPR001584">
    <property type="entry name" value="Integrase_cat-core"/>
</dbReference>
<dbReference type="Gene3D" id="3.30.420.10">
    <property type="entry name" value="Ribonuclease H-like superfamily/Ribonuclease H"/>
    <property type="match status" value="1"/>
</dbReference>
<proteinExistence type="predicted"/>
<dbReference type="HOGENOM" id="CLU_027402_4_2_11"/>
<dbReference type="Pfam" id="PF00665">
    <property type="entry name" value="rve"/>
    <property type="match status" value="1"/>
</dbReference>
<dbReference type="AlphaFoldDB" id="K7SLA6"/>
<evidence type="ECO:0000313" key="3">
    <source>
        <dbReference type="EMBL" id="AFV90070.1"/>
    </source>
</evidence>
<evidence type="ECO:0000256" key="1">
    <source>
        <dbReference type="ARBA" id="ARBA00002286"/>
    </source>
</evidence>
<dbReference type="InterPro" id="IPR048020">
    <property type="entry name" value="Transpos_IS3"/>
</dbReference>
<reference evidence="3 4" key="1">
    <citation type="journal article" date="2012" name="BMC Genomics">
        <title>The genome sequence of Propionibacterium acidipropionici provides insights into its biotechnological and industrial potential.</title>
        <authorList>
            <person name="Parizzi L.P."/>
            <person name="Grassi M.C."/>
            <person name="Llerena L.A."/>
            <person name="Carazzolle M.F."/>
            <person name="Queiroz V.L."/>
            <person name="Lunardi I."/>
            <person name="Zeidler A.F."/>
            <person name="Teixeira P.J."/>
            <person name="Mieczkowski P."/>
            <person name="Rincones J."/>
            <person name="Pereira G.A."/>
        </authorList>
    </citation>
    <scope>NUCLEOTIDE SEQUENCE [LARGE SCALE GENOMIC DNA]</scope>
    <source>
        <strain evidence="4">ATCC 4875 / DSM 20272 / JCM 6432 / NBRC 12425 / NCIMB 8070</strain>
    </source>
</reference>
<evidence type="ECO:0000313" key="4">
    <source>
        <dbReference type="Proteomes" id="UP000000214"/>
    </source>
</evidence>
<dbReference type="NCBIfam" id="NF033516">
    <property type="entry name" value="transpos_IS3"/>
    <property type="match status" value="1"/>
</dbReference>
<evidence type="ECO:0000259" key="2">
    <source>
        <dbReference type="PROSITE" id="PS50994"/>
    </source>
</evidence>
<dbReference type="GO" id="GO:0015074">
    <property type="term" value="P:DNA integration"/>
    <property type="evidence" value="ECO:0007669"/>
    <property type="project" value="InterPro"/>
</dbReference>
<dbReference type="Pfam" id="PF13276">
    <property type="entry name" value="HTH_21"/>
    <property type="match status" value="1"/>
</dbReference>
<dbReference type="InterPro" id="IPR025948">
    <property type="entry name" value="HTH-like_dom"/>
</dbReference>
<dbReference type="PROSITE" id="PS50994">
    <property type="entry name" value="INTEGRASE"/>
    <property type="match status" value="1"/>
</dbReference>
<dbReference type="PATRIC" id="fig|1171373.8.peg.2261"/>
<dbReference type="eggNOG" id="COG2801">
    <property type="taxonomic scope" value="Bacteria"/>
</dbReference>
<dbReference type="Proteomes" id="UP000000214">
    <property type="component" value="Chromosome"/>
</dbReference>
<dbReference type="GO" id="GO:0003676">
    <property type="term" value="F:nucleic acid binding"/>
    <property type="evidence" value="ECO:0007669"/>
    <property type="project" value="InterPro"/>
</dbReference>
<dbReference type="InterPro" id="IPR012337">
    <property type="entry name" value="RNaseH-like_sf"/>
</dbReference>
<feature type="domain" description="Integrase catalytic" evidence="2">
    <location>
        <begin position="81"/>
        <end position="244"/>
    </location>
</feature>
<protein>
    <submittedName>
        <fullName evidence="3">Transposase</fullName>
    </submittedName>
</protein>
<dbReference type="InterPro" id="IPR050900">
    <property type="entry name" value="Transposase_IS3/IS150/IS904"/>
</dbReference>
<gene>
    <name evidence="3" type="ordered locus">PACID_22870</name>
</gene>
<dbReference type="SUPFAM" id="SSF53098">
    <property type="entry name" value="Ribonuclease H-like"/>
    <property type="match status" value="1"/>
</dbReference>
<name>K7SLA6_ACIA4</name>
<comment type="function">
    <text evidence="1">Involved in the transposition of the insertion sequence.</text>
</comment>
<accession>K7SLA6</accession>
<dbReference type="KEGG" id="pbo:PACID_22870"/>